<proteinExistence type="predicted"/>
<sequence length="141" mass="15929">MGKNGVKTNHHYVPVFHLAGFTKKGTKDSTFYMFDTKTGDQRELKPKIVAFAKDLYSVDLPDTTPDVIEDVFMDLETKTAPVIKAICETLHMPTGDDYNYLMNYIALLAVRTPSQKEKYASFREQLAKIHVKHGGVFGRAI</sequence>
<organism evidence="1 2">
    <name type="scientific">Cohnella pontilimi</name>
    <dbReference type="NCBI Taxonomy" id="2564100"/>
    <lineage>
        <taxon>Bacteria</taxon>
        <taxon>Bacillati</taxon>
        <taxon>Bacillota</taxon>
        <taxon>Bacilli</taxon>
        <taxon>Bacillales</taxon>
        <taxon>Paenibacillaceae</taxon>
        <taxon>Cohnella</taxon>
    </lineage>
</organism>
<dbReference type="Pfam" id="PF14022">
    <property type="entry name" value="DUF4238"/>
    <property type="match status" value="1"/>
</dbReference>
<dbReference type="EMBL" id="SUPK01000003">
    <property type="protein sequence ID" value="TJY42678.1"/>
    <property type="molecule type" value="Genomic_DNA"/>
</dbReference>
<dbReference type="OrthoDB" id="9148269at2"/>
<reference evidence="1 2" key="1">
    <citation type="submission" date="2019-04" db="EMBL/GenBank/DDBJ databases">
        <title>Cohnella sp. nov., isolated from soil.</title>
        <authorList>
            <person name="Kim W."/>
        </authorList>
    </citation>
    <scope>NUCLEOTIDE SEQUENCE [LARGE SCALE GENOMIC DNA]</scope>
    <source>
        <strain evidence="1 2">CAU 1483</strain>
    </source>
</reference>
<accession>A0A4U0FD92</accession>
<evidence type="ECO:0000313" key="2">
    <source>
        <dbReference type="Proteomes" id="UP000309673"/>
    </source>
</evidence>
<dbReference type="AlphaFoldDB" id="A0A4U0FD92"/>
<comment type="caution">
    <text evidence="1">The sequence shown here is derived from an EMBL/GenBank/DDBJ whole genome shotgun (WGS) entry which is preliminary data.</text>
</comment>
<dbReference type="Proteomes" id="UP000309673">
    <property type="component" value="Unassembled WGS sequence"/>
</dbReference>
<evidence type="ECO:0000313" key="1">
    <source>
        <dbReference type="EMBL" id="TJY42678.1"/>
    </source>
</evidence>
<keyword evidence="2" id="KW-1185">Reference proteome</keyword>
<dbReference type="InterPro" id="IPR025332">
    <property type="entry name" value="DUF4238"/>
</dbReference>
<name>A0A4U0FD92_9BACL</name>
<dbReference type="RefSeq" id="WP_136777097.1">
    <property type="nucleotide sequence ID" value="NZ_SUPK01000003.1"/>
</dbReference>
<gene>
    <name evidence="1" type="ORF">E5161_07455</name>
</gene>
<protein>
    <submittedName>
        <fullName evidence="1">DUF4238 domain-containing protein</fullName>
    </submittedName>
</protein>